<dbReference type="RefSeq" id="WP_157523667.1">
    <property type="nucleotide sequence ID" value="NZ_CP066775.1"/>
</dbReference>
<protein>
    <submittedName>
        <fullName evidence="1">Uncharacterized protein</fullName>
    </submittedName>
</protein>
<keyword evidence="2" id="KW-1185">Reference proteome</keyword>
<reference evidence="1 2" key="1">
    <citation type="submission" date="2020-12" db="EMBL/GenBank/DDBJ databases">
        <title>HMF7856_wgs.fasta genome submission.</title>
        <authorList>
            <person name="Kang H."/>
            <person name="Kim H."/>
            <person name="Joh K."/>
        </authorList>
    </citation>
    <scope>NUCLEOTIDE SEQUENCE [LARGE SCALE GENOMIC DNA]</scope>
    <source>
        <strain evidence="1 2">HMF7856</strain>
    </source>
</reference>
<dbReference type="KEGG" id="mgik:GO620_006490"/>
<evidence type="ECO:0000313" key="1">
    <source>
        <dbReference type="EMBL" id="QQL51094.1"/>
    </source>
</evidence>
<gene>
    <name evidence="1" type="ORF">GO620_006490</name>
</gene>
<dbReference type="AlphaFoldDB" id="A0A6I4IMV2"/>
<accession>A0A6I4IMV2</accession>
<dbReference type="Proteomes" id="UP000429232">
    <property type="component" value="Chromosome"/>
</dbReference>
<evidence type="ECO:0000313" key="2">
    <source>
        <dbReference type="Proteomes" id="UP000429232"/>
    </source>
</evidence>
<proteinExistence type="predicted"/>
<dbReference type="EMBL" id="CP066775">
    <property type="protein sequence ID" value="QQL51094.1"/>
    <property type="molecule type" value="Genomic_DNA"/>
</dbReference>
<sequence length="95" mass="10436">MCENIGTTIKKIRCGVGVVGSLIIRQADPRLSYAANNSKIVITDYKNFKNVIVQIASIGVPLKPNDYNFEQSSGTITIYNFQLLPNDAVYLTPAN</sequence>
<name>A0A6I4IMV2_9SPHI</name>
<organism evidence="1 2">
    <name type="scientific">Mucilaginibacter ginkgonis</name>
    <dbReference type="NCBI Taxonomy" id="2682091"/>
    <lineage>
        <taxon>Bacteria</taxon>
        <taxon>Pseudomonadati</taxon>
        <taxon>Bacteroidota</taxon>
        <taxon>Sphingobacteriia</taxon>
        <taxon>Sphingobacteriales</taxon>
        <taxon>Sphingobacteriaceae</taxon>
        <taxon>Mucilaginibacter</taxon>
    </lineage>
</organism>